<evidence type="ECO:0000313" key="6">
    <source>
        <dbReference type="Proteomes" id="UP000192907"/>
    </source>
</evidence>
<dbReference type="InterPro" id="IPR017871">
    <property type="entry name" value="ABC_transporter-like_CS"/>
</dbReference>
<feature type="domain" description="ABC transporter" evidence="4">
    <location>
        <begin position="2"/>
        <end position="238"/>
    </location>
</feature>
<evidence type="ECO:0000259" key="4">
    <source>
        <dbReference type="PROSITE" id="PS50893"/>
    </source>
</evidence>
<dbReference type="Proteomes" id="UP000192907">
    <property type="component" value="Unassembled WGS sequence"/>
</dbReference>
<dbReference type="InterPro" id="IPR050093">
    <property type="entry name" value="ABC_SmlMolc_Importer"/>
</dbReference>
<sequence>MIHVEKLSKQFQDGGAYAVRDVSFHVDKGQIACLIGSSGCGKTTTLRMINRLLEPSSGSISINGVEYQSSDPIAWRRGMGYVVQSVGLMPHMTIRQNIEILSRAMGRERSERRKRSRKLMDMVGLPPDGFSDRYPDELSGGQQQRVGIARALMEDPPVLLMDEPFGALDPIIRSSMHEELIQLNRQLQKTILMVTHDMSEAFKLGNLIAIMDQGSIVQQGTPRQLIDQPVNEFVANFCRGAALDLP</sequence>
<dbReference type="InterPro" id="IPR003439">
    <property type="entry name" value="ABC_transporter-like_ATP-bd"/>
</dbReference>
<evidence type="ECO:0000313" key="5">
    <source>
        <dbReference type="EMBL" id="SMF24994.1"/>
    </source>
</evidence>
<dbReference type="InterPro" id="IPR027417">
    <property type="entry name" value="P-loop_NTPase"/>
</dbReference>
<protein>
    <submittedName>
        <fullName evidence="5">ABC-type proline/glycine betaine transport system, ATPase component</fullName>
    </submittedName>
</protein>
<dbReference type="GO" id="GO:0015697">
    <property type="term" value="P:quaternary ammonium group transport"/>
    <property type="evidence" value="ECO:0007669"/>
    <property type="project" value="UniProtKB-ARBA"/>
</dbReference>
<accession>A0A1Y6BTV3</accession>
<dbReference type="SUPFAM" id="SSF52540">
    <property type="entry name" value="P-loop containing nucleoside triphosphate hydrolases"/>
    <property type="match status" value="1"/>
</dbReference>
<dbReference type="FunFam" id="3.40.50.300:FF:000425">
    <property type="entry name" value="Probable ABC transporter, ATP-binding subunit"/>
    <property type="match status" value="1"/>
</dbReference>
<dbReference type="PANTHER" id="PTHR42781:SF4">
    <property type="entry name" value="SPERMIDINE_PUTRESCINE IMPORT ATP-BINDING PROTEIN POTA"/>
    <property type="match status" value="1"/>
</dbReference>
<dbReference type="PROSITE" id="PS00211">
    <property type="entry name" value="ABC_TRANSPORTER_1"/>
    <property type="match status" value="1"/>
</dbReference>
<organism evidence="5 6">
    <name type="scientific">Pseudobacteriovorax antillogorgiicola</name>
    <dbReference type="NCBI Taxonomy" id="1513793"/>
    <lineage>
        <taxon>Bacteria</taxon>
        <taxon>Pseudomonadati</taxon>
        <taxon>Bdellovibrionota</taxon>
        <taxon>Oligoflexia</taxon>
        <taxon>Oligoflexales</taxon>
        <taxon>Pseudobacteriovoracaceae</taxon>
        <taxon>Pseudobacteriovorax</taxon>
    </lineage>
</organism>
<evidence type="ECO:0000256" key="1">
    <source>
        <dbReference type="ARBA" id="ARBA00022448"/>
    </source>
</evidence>
<reference evidence="6" key="1">
    <citation type="submission" date="2017-04" db="EMBL/GenBank/DDBJ databases">
        <authorList>
            <person name="Varghese N."/>
            <person name="Submissions S."/>
        </authorList>
    </citation>
    <scope>NUCLEOTIDE SEQUENCE [LARGE SCALE GENOMIC DNA]</scope>
    <source>
        <strain evidence="6">RKEM611</strain>
    </source>
</reference>
<dbReference type="Gene3D" id="3.40.50.300">
    <property type="entry name" value="P-loop containing nucleotide triphosphate hydrolases"/>
    <property type="match status" value="1"/>
</dbReference>
<dbReference type="STRING" id="1513793.SAMN06296036_10832"/>
<dbReference type="GO" id="GO:0016887">
    <property type="term" value="F:ATP hydrolysis activity"/>
    <property type="evidence" value="ECO:0007669"/>
    <property type="project" value="InterPro"/>
</dbReference>
<dbReference type="Pfam" id="PF00005">
    <property type="entry name" value="ABC_tran"/>
    <property type="match status" value="1"/>
</dbReference>
<evidence type="ECO:0000256" key="3">
    <source>
        <dbReference type="ARBA" id="ARBA00022840"/>
    </source>
</evidence>
<keyword evidence="1" id="KW-0813">Transport</keyword>
<dbReference type="GO" id="GO:0005524">
    <property type="term" value="F:ATP binding"/>
    <property type="evidence" value="ECO:0007669"/>
    <property type="project" value="UniProtKB-KW"/>
</dbReference>
<keyword evidence="6" id="KW-1185">Reference proteome</keyword>
<dbReference type="EMBL" id="FWZT01000008">
    <property type="protein sequence ID" value="SMF24994.1"/>
    <property type="molecule type" value="Genomic_DNA"/>
</dbReference>
<proteinExistence type="predicted"/>
<name>A0A1Y6BTV3_9BACT</name>
<evidence type="ECO:0000256" key="2">
    <source>
        <dbReference type="ARBA" id="ARBA00022741"/>
    </source>
</evidence>
<dbReference type="SMART" id="SM00382">
    <property type="entry name" value="AAA"/>
    <property type="match status" value="1"/>
</dbReference>
<keyword evidence="2" id="KW-0547">Nucleotide-binding</keyword>
<dbReference type="PROSITE" id="PS50893">
    <property type="entry name" value="ABC_TRANSPORTER_2"/>
    <property type="match status" value="1"/>
</dbReference>
<keyword evidence="3" id="KW-0067">ATP-binding</keyword>
<gene>
    <name evidence="5" type="ORF">SAMN06296036_10832</name>
</gene>
<dbReference type="InterPro" id="IPR003593">
    <property type="entry name" value="AAA+_ATPase"/>
</dbReference>
<dbReference type="PANTHER" id="PTHR42781">
    <property type="entry name" value="SPERMIDINE/PUTRESCINE IMPORT ATP-BINDING PROTEIN POTA"/>
    <property type="match status" value="1"/>
</dbReference>
<dbReference type="AlphaFoldDB" id="A0A1Y6BTV3"/>